<proteinExistence type="predicted"/>
<reference evidence="2" key="1">
    <citation type="journal article" date="2021" name="Proc. Natl. Acad. Sci. U.S.A.">
        <title>A Catalog of Tens of Thousands of Viruses from Human Metagenomes Reveals Hidden Associations with Chronic Diseases.</title>
        <authorList>
            <person name="Tisza M.J."/>
            <person name="Buck C.B."/>
        </authorList>
    </citation>
    <scope>NUCLEOTIDE SEQUENCE</scope>
    <source>
        <strain evidence="2">CttG313</strain>
    </source>
</reference>
<evidence type="ECO:0000256" key="1">
    <source>
        <dbReference type="SAM" id="MobiDB-lite"/>
    </source>
</evidence>
<feature type="region of interest" description="Disordered" evidence="1">
    <location>
        <begin position="66"/>
        <end position="93"/>
    </location>
</feature>
<dbReference type="EMBL" id="BK015917">
    <property type="protein sequence ID" value="DAF85075.1"/>
    <property type="molecule type" value="Genomic_DNA"/>
</dbReference>
<feature type="compositionally biased region" description="Basic and acidic residues" evidence="1">
    <location>
        <begin position="68"/>
        <end position="93"/>
    </location>
</feature>
<evidence type="ECO:0000313" key="2">
    <source>
        <dbReference type="EMBL" id="DAF85075.1"/>
    </source>
</evidence>
<organism evidence="2">
    <name type="scientific">Siphoviridae sp. cttG313</name>
    <dbReference type="NCBI Taxonomy" id="2825704"/>
    <lineage>
        <taxon>Viruses</taxon>
        <taxon>Duplodnaviria</taxon>
        <taxon>Heunggongvirae</taxon>
        <taxon>Uroviricota</taxon>
        <taxon>Caudoviricetes</taxon>
    </lineage>
</organism>
<name>A0A8S5TSB5_9CAUD</name>
<protein>
    <submittedName>
        <fullName evidence="2">Putative periplasmic protein</fullName>
    </submittedName>
</protein>
<sequence length="93" mass="10638">MKKTLVLLTALLALSTTAMAKDIVSHEEFKALDGTKVLVHYDDGTSELMDEQDFLNATISMTQEEMDDLHKTDKGTQDALKRRMEENERFRTM</sequence>
<accession>A0A8S5TSB5</accession>